<name>A0A511MU71_9NOCA</name>
<dbReference type="EMBL" id="BJXA01000138">
    <property type="protein sequence ID" value="GEM44143.1"/>
    <property type="molecule type" value="Genomic_DNA"/>
</dbReference>
<dbReference type="AlphaFoldDB" id="A0A511MU71"/>
<reference evidence="1 2" key="1">
    <citation type="submission" date="2019-07" db="EMBL/GenBank/DDBJ databases">
        <title>Whole genome shotgun sequence of Nocardia ninae NBRC 108245.</title>
        <authorList>
            <person name="Hosoyama A."/>
            <person name="Uohara A."/>
            <person name="Ohji S."/>
            <person name="Ichikawa N."/>
        </authorList>
    </citation>
    <scope>NUCLEOTIDE SEQUENCE [LARGE SCALE GENOMIC DNA]</scope>
    <source>
        <strain evidence="1 2">NBRC 108245</strain>
    </source>
</reference>
<comment type="caution">
    <text evidence="1">The sequence shown here is derived from an EMBL/GenBank/DDBJ whole genome shotgun (WGS) entry which is preliminary data.</text>
</comment>
<evidence type="ECO:0000313" key="1">
    <source>
        <dbReference type="EMBL" id="GEM44143.1"/>
    </source>
</evidence>
<proteinExistence type="predicted"/>
<protein>
    <submittedName>
        <fullName evidence="1">Uncharacterized protein</fullName>
    </submittedName>
</protein>
<keyword evidence="2" id="KW-1185">Reference proteome</keyword>
<organism evidence="1 2">
    <name type="scientific">Nocardia ninae NBRC 108245</name>
    <dbReference type="NCBI Taxonomy" id="1210091"/>
    <lineage>
        <taxon>Bacteria</taxon>
        <taxon>Bacillati</taxon>
        <taxon>Actinomycetota</taxon>
        <taxon>Actinomycetes</taxon>
        <taxon>Mycobacteriales</taxon>
        <taxon>Nocardiaceae</taxon>
        <taxon>Nocardia</taxon>
    </lineage>
</organism>
<dbReference type="OrthoDB" id="3638630at2"/>
<dbReference type="Proteomes" id="UP000321424">
    <property type="component" value="Unassembled WGS sequence"/>
</dbReference>
<evidence type="ECO:0000313" key="2">
    <source>
        <dbReference type="Proteomes" id="UP000321424"/>
    </source>
</evidence>
<dbReference type="RefSeq" id="WP_147143887.1">
    <property type="nucleotide sequence ID" value="NZ_BJXA01000138.1"/>
</dbReference>
<accession>A0A511MU71</accession>
<gene>
    <name evidence="1" type="ORF">NN4_86620</name>
</gene>
<sequence>MDVVIEMLVAWSLGRVRRAGMRVNGLADQALDLAVDRVWNVVVGKLGADPTIGRLIAEARTGEVSSRARAAAERSLSRAATVDPRFAEALRQAMAGVVTPGSTRRRRWW</sequence>